<proteinExistence type="predicted"/>
<accession>A0A0R3PK11</accession>
<keyword evidence="3" id="KW-1185">Reference proteome</keyword>
<dbReference type="EMBL" id="UYYA01003834">
    <property type="protein sequence ID" value="VDM56453.1"/>
    <property type="molecule type" value="Genomic_DNA"/>
</dbReference>
<dbReference type="OMA" id="HNDSTNM"/>
<evidence type="ECO:0000313" key="2">
    <source>
        <dbReference type="EMBL" id="VDM56453.1"/>
    </source>
</evidence>
<evidence type="ECO:0000313" key="3">
    <source>
        <dbReference type="Proteomes" id="UP000267027"/>
    </source>
</evidence>
<dbReference type="AlphaFoldDB" id="A0A0R3PK11"/>
<evidence type="ECO:0000256" key="1">
    <source>
        <dbReference type="SAM" id="MobiDB-lite"/>
    </source>
</evidence>
<evidence type="ECO:0000313" key="4">
    <source>
        <dbReference type="WBParaSite" id="ACOC_0000486701-mRNA-1"/>
    </source>
</evidence>
<organism evidence="4">
    <name type="scientific">Angiostrongylus costaricensis</name>
    <name type="common">Nematode worm</name>
    <dbReference type="NCBI Taxonomy" id="334426"/>
    <lineage>
        <taxon>Eukaryota</taxon>
        <taxon>Metazoa</taxon>
        <taxon>Ecdysozoa</taxon>
        <taxon>Nematoda</taxon>
        <taxon>Chromadorea</taxon>
        <taxon>Rhabditida</taxon>
        <taxon>Rhabditina</taxon>
        <taxon>Rhabditomorpha</taxon>
        <taxon>Strongyloidea</taxon>
        <taxon>Metastrongylidae</taxon>
        <taxon>Angiostrongylus</taxon>
    </lineage>
</organism>
<dbReference type="OrthoDB" id="10062814at2759"/>
<dbReference type="WBParaSite" id="ACOC_0000486701-mRNA-1">
    <property type="protein sequence ID" value="ACOC_0000486701-mRNA-1"/>
    <property type="gene ID" value="ACOC_0000486701"/>
</dbReference>
<protein>
    <submittedName>
        <fullName evidence="4">Caprin-1_dimer domain-containing protein</fullName>
    </submittedName>
</protein>
<sequence>MKVDPDGLLASLIKSPILVNPYSAIENQLIKKAAYVQSRVEKLQQYNDLALAGTQLTPIQDDARTKLDEVVKHQNYVKHLTSIVQRDRQLFEKSVKAADILLTQKLDSFRSTTISQTNVHGEIINRLLHPPTLAAFLTGTKGAIKVTKEEVNALSRLKSAFFPSFDDCASVEELEERAAGAAMIVSHIFSEAPHVVDEETGLNGKEVFALLNSIKNCGFFSGKCMSLVNGADGSVAEASDTNSPSATSTDSVDDDTNEETSFPLVSESTNTEKSNGADYANLDDLKNLDNSVATEEVGKQTILSSSWKSEEKVDDANFCSANESDSFNGTATQFSDMQSIAVKEMKEKSDYGQKKRAKANYNGERLEYGRYTSRHFSQPWDRRYHDRTYNGKGYRYTPENGEQQAAKKLGSMSVNPESGDGQWKQRDRRFPKNRGGLSYKDGRSVSYEGPPLQHHKETDNSAHCSRQNMVRYEIKPSVPLNREPVINRRPPPATVGFIFADRR</sequence>
<reference evidence="4" key="1">
    <citation type="submission" date="2017-02" db="UniProtKB">
        <authorList>
            <consortium name="WormBaseParasite"/>
        </authorList>
    </citation>
    <scope>IDENTIFICATION</scope>
</reference>
<feature type="region of interest" description="Disordered" evidence="1">
    <location>
        <begin position="394"/>
        <end position="463"/>
    </location>
</feature>
<reference evidence="2 3" key="2">
    <citation type="submission" date="2018-11" db="EMBL/GenBank/DDBJ databases">
        <authorList>
            <consortium name="Pathogen Informatics"/>
        </authorList>
    </citation>
    <scope>NUCLEOTIDE SEQUENCE [LARGE SCALE GENOMIC DNA]</scope>
    <source>
        <strain evidence="2 3">Costa Rica</strain>
    </source>
</reference>
<feature type="region of interest" description="Disordered" evidence="1">
    <location>
        <begin position="234"/>
        <end position="278"/>
    </location>
</feature>
<dbReference type="Proteomes" id="UP000267027">
    <property type="component" value="Unassembled WGS sequence"/>
</dbReference>
<name>A0A0R3PK11_ANGCS</name>
<gene>
    <name evidence="2" type="ORF">ACOC_LOCUS4868</name>
</gene>